<comment type="caution">
    <text evidence="1">The sequence shown here is derived from an EMBL/GenBank/DDBJ whole genome shotgun (WGS) entry which is preliminary data.</text>
</comment>
<organism evidence="1 2">
    <name type="scientific">Diphasiastrum complanatum</name>
    <name type="common">Issler's clubmoss</name>
    <name type="synonym">Lycopodium complanatum</name>
    <dbReference type="NCBI Taxonomy" id="34168"/>
    <lineage>
        <taxon>Eukaryota</taxon>
        <taxon>Viridiplantae</taxon>
        <taxon>Streptophyta</taxon>
        <taxon>Embryophyta</taxon>
        <taxon>Tracheophyta</taxon>
        <taxon>Lycopodiopsida</taxon>
        <taxon>Lycopodiales</taxon>
        <taxon>Lycopodiaceae</taxon>
        <taxon>Lycopodioideae</taxon>
        <taxon>Diphasiastrum</taxon>
    </lineage>
</organism>
<keyword evidence="2" id="KW-1185">Reference proteome</keyword>
<evidence type="ECO:0000313" key="2">
    <source>
        <dbReference type="Proteomes" id="UP001162992"/>
    </source>
</evidence>
<protein>
    <submittedName>
        <fullName evidence="1">Uncharacterized protein</fullName>
    </submittedName>
</protein>
<proteinExistence type="predicted"/>
<reference evidence="2" key="1">
    <citation type="journal article" date="2024" name="Proc. Natl. Acad. Sci. U.S.A.">
        <title>Extraordinary preservation of gene collinearity over three hundred million years revealed in homosporous lycophytes.</title>
        <authorList>
            <person name="Li C."/>
            <person name="Wickell D."/>
            <person name="Kuo L.Y."/>
            <person name="Chen X."/>
            <person name="Nie B."/>
            <person name="Liao X."/>
            <person name="Peng D."/>
            <person name="Ji J."/>
            <person name="Jenkins J."/>
            <person name="Williams M."/>
            <person name="Shu S."/>
            <person name="Plott C."/>
            <person name="Barry K."/>
            <person name="Rajasekar S."/>
            <person name="Grimwood J."/>
            <person name="Han X."/>
            <person name="Sun S."/>
            <person name="Hou Z."/>
            <person name="He W."/>
            <person name="Dai G."/>
            <person name="Sun C."/>
            <person name="Schmutz J."/>
            <person name="Leebens-Mack J.H."/>
            <person name="Li F.W."/>
            <person name="Wang L."/>
        </authorList>
    </citation>
    <scope>NUCLEOTIDE SEQUENCE [LARGE SCALE GENOMIC DNA]</scope>
    <source>
        <strain evidence="2">cv. PW_Plant_1</strain>
    </source>
</reference>
<sequence length="174" mass="20739">MELVELRVPLHCDGCERKLRKSLSRMIGVESVDVDHEQQKVTVMGFIEREKVMKKVKRTLKLAEFWPFGHHNIRHNNYHQHHEHKYEKHRRPRIDYWSHNTNYVDAYSHQNNHYNSHDPYVSSSKQTVHGKYGGGNTRSSYDHDYGYEQHYRPPVDDKTTTMFSEENPNACSVM</sequence>
<accession>A0ACC2ELQ4</accession>
<name>A0ACC2ELQ4_DIPCM</name>
<dbReference type="Proteomes" id="UP001162992">
    <property type="component" value="Chromosome 2"/>
</dbReference>
<dbReference type="EMBL" id="CM055093">
    <property type="protein sequence ID" value="KAJ7567447.1"/>
    <property type="molecule type" value="Genomic_DNA"/>
</dbReference>
<evidence type="ECO:0000313" key="1">
    <source>
        <dbReference type="EMBL" id="KAJ7567447.1"/>
    </source>
</evidence>
<gene>
    <name evidence="1" type="ORF">O6H91_02G147800</name>
</gene>